<dbReference type="AlphaFoldDB" id="A0A7S9LPJ3"/>
<keyword evidence="5" id="KW-1185">Reference proteome</keyword>
<evidence type="ECO:0000259" key="3">
    <source>
        <dbReference type="Pfam" id="PF13400"/>
    </source>
</evidence>
<proteinExistence type="predicted"/>
<dbReference type="EMBL" id="CP064942">
    <property type="protein sequence ID" value="QPH52899.1"/>
    <property type="molecule type" value="Genomic_DNA"/>
</dbReference>
<feature type="compositionally biased region" description="Polar residues" evidence="1">
    <location>
        <begin position="267"/>
        <end position="281"/>
    </location>
</feature>
<feature type="region of interest" description="Disordered" evidence="1">
    <location>
        <begin position="261"/>
        <end position="282"/>
    </location>
</feature>
<dbReference type="Pfam" id="PF13400">
    <property type="entry name" value="Tad"/>
    <property type="match status" value="1"/>
</dbReference>
<organism evidence="4 5">
    <name type="scientific">Pontivivens ytuae</name>
    <dbReference type="NCBI Taxonomy" id="2789856"/>
    <lineage>
        <taxon>Bacteria</taxon>
        <taxon>Pseudomonadati</taxon>
        <taxon>Pseudomonadota</taxon>
        <taxon>Alphaproteobacteria</taxon>
        <taxon>Rhodobacterales</taxon>
        <taxon>Paracoccaceae</taxon>
        <taxon>Pontivivens</taxon>
    </lineage>
</organism>
<keyword evidence="2" id="KW-1133">Transmembrane helix</keyword>
<gene>
    <name evidence="4" type="ORF">I0K15_13920</name>
</gene>
<feature type="domain" description="Putative Flp pilus-assembly TadG-like N-terminal" evidence="3">
    <location>
        <begin position="24"/>
        <end position="64"/>
    </location>
</feature>
<dbReference type="RefSeq" id="WP_196102110.1">
    <property type="nucleotide sequence ID" value="NZ_CP064942.1"/>
</dbReference>
<dbReference type="Proteomes" id="UP000594800">
    <property type="component" value="Chromosome"/>
</dbReference>
<keyword evidence="2" id="KW-0812">Transmembrane</keyword>
<evidence type="ECO:0000313" key="4">
    <source>
        <dbReference type="EMBL" id="QPH52899.1"/>
    </source>
</evidence>
<protein>
    <recommendedName>
        <fullName evidence="3">Putative Flp pilus-assembly TadG-like N-terminal domain-containing protein</fullName>
    </recommendedName>
</protein>
<accession>A0A7S9LPJ3</accession>
<sequence>MLKTAKNVLRRFRQEDDAVVAIQVVIFSVMLLTSTGLVIDFGRAYSAHSQMQSFVDKAALAAANELDGQPDAMTRATNAALAVSQSSSFTFGESEFSVQQPLTFLSANPSDATGAFSEDALRAFATQSAEEATHVFVQADARTIKLAFLSIGLSGVTQTDGRTDQVRRQLIEEGTQFFDSDGNPINQIDDDVRQSLSDATDGTGELNMPTEMQLSAFAVARMQVSYCGEISTMVMCNPFENDARSFADIMDGQEGAVFRLTSDRDGQNNPMPLSTSSSNPNDDAIRVGLLKNPIDEIGGDPEGVCSDGNLERVFGLNPANTDNGGAGSIASSWQYPGSNSDADLERLRDMCLLATIEPQLQCLSGDVIVKAAEPETITTSLNTLFDLWDAPMDRVLALPVTSDRDFAPDYVAPHGMLTRVEYETEFVSATAAAELQAEVDDALARVNHYIASMEAEEAAGNEARADRWRDRLYGTSTRAGAIELLDGAYANQTAFLLQEGVYPDQIANSASRRNYLARRDGTHKTWGPMLTPSCLTAANGANCSVNNPNIAMPEVLSSYGEPINGPTLLGENVSVDGYFDPIPVPVLNEEGEQQFDNDGNPLINAVPYSEFWSDGVTVMSRGNSPDEDRIGWTLVNNTDSYQDGVLIQSATGRDFDFRVEPRSIREVEMPAVESSSADPDPSQAITVRWRNGTTVPGSVDNTVAWATIGGDPEVVDLTYIVSFAEYAQGYYQPILNSLSTDLSNPSTTLEWDIALAQTMYEGYALVERQYEDFLDSSLSSGPASNSSLTNTLPMHYQFASNNVRAEQPQERRRQRVAVINCSVMDSVPAASDDLNTYAGSYVSELEAVIDVFYTRPVEVAECEPGTTSDQVTLSRDITMASARDAWEAAGNVWDADKQAEWLAEVWQPALDSVGTLDDPNAAGDCWNEDIDVAHIYAEFVGISDPLEENSEDFRSYAVLVH</sequence>
<evidence type="ECO:0000313" key="5">
    <source>
        <dbReference type="Proteomes" id="UP000594800"/>
    </source>
</evidence>
<name>A0A7S9LPJ3_9RHOB</name>
<dbReference type="InterPro" id="IPR028087">
    <property type="entry name" value="Tad_N"/>
</dbReference>
<feature type="transmembrane region" description="Helical" evidence="2">
    <location>
        <begin position="20"/>
        <end position="39"/>
    </location>
</feature>
<reference evidence="4 5" key="1">
    <citation type="submission" date="2020-11" db="EMBL/GenBank/DDBJ databases">
        <title>Description of Pontivivens ytuae sp. nov. isolated from deep sea sediment of Mariana Trench.</title>
        <authorList>
            <person name="Wang Z."/>
            <person name="Sun Q.-L."/>
            <person name="Xu X.-D."/>
            <person name="Tang Y.-Z."/>
            <person name="Zhang J."/>
        </authorList>
    </citation>
    <scope>NUCLEOTIDE SEQUENCE [LARGE SCALE GENOMIC DNA]</scope>
    <source>
        <strain evidence="4 5">MT2928</strain>
    </source>
</reference>
<evidence type="ECO:0000256" key="1">
    <source>
        <dbReference type="SAM" id="MobiDB-lite"/>
    </source>
</evidence>
<dbReference type="KEGG" id="poz:I0K15_13920"/>
<evidence type="ECO:0000256" key="2">
    <source>
        <dbReference type="SAM" id="Phobius"/>
    </source>
</evidence>
<keyword evidence="2" id="KW-0472">Membrane</keyword>